<dbReference type="Pfam" id="PF01371">
    <property type="entry name" value="Trp_repressor"/>
    <property type="match status" value="1"/>
</dbReference>
<dbReference type="GO" id="GO:0043565">
    <property type="term" value="F:sequence-specific DNA binding"/>
    <property type="evidence" value="ECO:0007669"/>
    <property type="project" value="InterPro"/>
</dbReference>
<accession>A0A1G1VEM9</accession>
<dbReference type="SUPFAM" id="SSF48295">
    <property type="entry name" value="TrpR-like"/>
    <property type="match status" value="1"/>
</dbReference>
<sequence>MRVSKNKVNTHLSQELFNTLHQAIADLKNSQEVEKFLKSFLSDAEHTTLAKRVAVAYWLDNKRSYENIRENLKVSSATIATIQTELGDEGVKLALRKIKAEEWANIWSSKIQKFIKK</sequence>
<dbReference type="InterPro" id="IPR010921">
    <property type="entry name" value="Trp_repressor/repl_initiator"/>
</dbReference>
<name>A0A1G1VEM9_9BACT</name>
<dbReference type="InterPro" id="IPR013368">
    <property type="entry name" value="YecD_YerC"/>
</dbReference>
<dbReference type="InterPro" id="IPR038116">
    <property type="entry name" value="TrpR-like_sf"/>
</dbReference>
<reference evidence="1 2" key="1">
    <citation type="journal article" date="2016" name="Nat. Commun.">
        <title>Thousands of microbial genomes shed light on interconnected biogeochemical processes in an aquifer system.</title>
        <authorList>
            <person name="Anantharaman K."/>
            <person name="Brown C.T."/>
            <person name="Hug L.A."/>
            <person name="Sharon I."/>
            <person name="Castelle C.J."/>
            <person name="Probst A.J."/>
            <person name="Thomas B.C."/>
            <person name="Singh A."/>
            <person name="Wilkins M.J."/>
            <person name="Karaoz U."/>
            <person name="Brodie E.L."/>
            <person name="Williams K.H."/>
            <person name="Hubbard S.S."/>
            <person name="Banfield J.F."/>
        </authorList>
    </citation>
    <scope>NUCLEOTIDE SEQUENCE [LARGE SCALE GENOMIC DNA]</scope>
</reference>
<dbReference type="PANTHER" id="PTHR40080:SF1">
    <property type="entry name" value="TRPR-LIKE PROTEIN YERC_YECD"/>
    <property type="match status" value="1"/>
</dbReference>
<dbReference type="GO" id="GO:0003700">
    <property type="term" value="F:DNA-binding transcription factor activity"/>
    <property type="evidence" value="ECO:0007669"/>
    <property type="project" value="InterPro"/>
</dbReference>
<protein>
    <recommendedName>
        <fullName evidence="3">TrpR like protein, YerC/YecD</fullName>
    </recommendedName>
</protein>
<dbReference type="Gene3D" id="1.10.1270.10">
    <property type="entry name" value="TrpR-like"/>
    <property type="match status" value="1"/>
</dbReference>
<evidence type="ECO:0000313" key="2">
    <source>
        <dbReference type="Proteomes" id="UP000178659"/>
    </source>
</evidence>
<dbReference type="AlphaFoldDB" id="A0A1G1VEM9"/>
<evidence type="ECO:0008006" key="3">
    <source>
        <dbReference type="Google" id="ProtNLM"/>
    </source>
</evidence>
<dbReference type="PANTHER" id="PTHR40080">
    <property type="entry name" value="LMO1763 PROTEIN"/>
    <property type="match status" value="1"/>
</dbReference>
<organism evidence="1 2">
    <name type="scientific">Candidatus Blackburnbacteria bacterium RIFCSPLOWO2_01_FULL_40_20</name>
    <dbReference type="NCBI Taxonomy" id="1797519"/>
    <lineage>
        <taxon>Bacteria</taxon>
        <taxon>Candidatus Blackburniibacteriota</taxon>
    </lineage>
</organism>
<proteinExistence type="predicted"/>
<dbReference type="EMBL" id="MHCC01000007">
    <property type="protein sequence ID" value="OGY13900.1"/>
    <property type="molecule type" value="Genomic_DNA"/>
</dbReference>
<evidence type="ECO:0000313" key="1">
    <source>
        <dbReference type="EMBL" id="OGY13900.1"/>
    </source>
</evidence>
<comment type="caution">
    <text evidence="1">The sequence shown here is derived from an EMBL/GenBank/DDBJ whole genome shotgun (WGS) entry which is preliminary data.</text>
</comment>
<dbReference type="Proteomes" id="UP000178659">
    <property type="component" value="Unassembled WGS sequence"/>
</dbReference>
<dbReference type="InterPro" id="IPR000831">
    <property type="entry name" value="Trp_repress"/>
</dbReference>
<gene>
    <name evidence="1" type="ORF">A3A77_01225</name>
</gene>